<evidence type="ECO:0000259" key="11">
    <source>
        <dbReference type="PROSITE" id="PS50893"/>
    </source>
</evidence>
<evidence type="ECO:0000256" key="8">
    <source>
        <dbReference type="ARBA" id="ARBA00023136"/>
    </source>
</evidence>
<feature type="region of interest" description="Disordered" evidence="9">
    <location>
        <begin position="1"/>
        <end position="23"/>
    </location>
</feature>
<feature type="transmembrane region" description="Helical" evidence="10">
    <location>
        <begin position="75"/>
        <end position="101"/>
    </location>
</feature>
<dbReference type="PANTHER" id="PTHR43394:SF1">
    <property type="entry name" value="ATP-BINDING CASSETTE SUB-FAMILY B MEMBER 10, MITOCHONDRIAL"/>
    <property type="match status" value="1"/>
</dbReference>
<dbReference type="InterPro" id="IPR011527">
    <property type="entry name" value="ABC1_TM_dom"/>
</dbReference>
<dbReference type="Pfam" id="PF00005">
    <property type="entry name" value="ABC_tran"/>
    <property type="match status" value="1"/>
</dbReference>
<organism evidence="13">
    <name type="scientific">Streptomyces hygrospinosus subsp. beijingensis</name>
    <dbReference type="NCBI Taxonomy" id="2719566"/>
    <lineage>
        <taxon>Bacteria</taxon>
        <taxon>Bacillati</taxon>
        <taxon>Actinomycetota</taxon>
        <taxon>Actinomycetes</taxon>
        <taxon>Kitasatosporales</taxon>
        <taxon>Streptomycetaceae</taxon>
        <taxon>Streptomyces</taxon>
    </lineage>
</organism>
<dbReference type="InterPro" id="IPR039421">
    <property type="entry name" value="Type_1_exporter"/>
</dbReference>
<evidence type="ECO:0000256" key="9">
    <source>
        <dbReference type="SAM" id="MobiDB-lite"/>
    </source>
</evidence>
<feature type="domain" description="ABC transmembrane type-1" evidence="12">
    <location>
        <begin position="77"/>
        <end position="359"/>
    </location>
</feature>
<dbReference type="AlphaFoldDB" id="A0A6H1QC50"/>
<evidence type="ECO:0000313" key="13">
    <source>
        <dbReference type="EMBL" id="QIZ24092.1"/>
    </source>
</evidence>
<keyword evidence="8 10" id="KW-0472">Membrane</keyword>
<evidence type="ECO:0000256" key="3">
    <source>
        <dbReference type="ARBA" id="ARBA00022475"/>
    </source>
</evidence>
<dbReference type="PROSITE" id="PS00211">
    <property type="entry name" value="ABC_TRANSPORTER_1"/>
    <property type="match status" value="1"/>
</dbReference>
<keyword evidence="5" id="KW-0547">Nucleotide-binding</keyword>
<keyword evidence="4 10" id="KW-0812">Transmembrane</keyword>
<evidence type="ECO:0000259" key="12">
    <source>
        <dbReference type="PROSITE" id="PS50929"/>
    </source>
</evidence>
<dbReference type="EMBL" id="MN604040">
    <property type="protein sequence ID" value="QIZ24092.1"/>
    <property type="molecule type" value="Genomic_DNA"/>
</dbReference>
<dbReference type="PROSITE" id="PS50929">
    <property type="entry name" value="ABC_TM1F"/>
    <property type="match status" value="1"/>
</dbReference>
<dbReference type="SUPFAM" id="SSF90123">
    <property type="entry name" value="ABC transporter transmembrane region"/>
    <property type="match status" value="1"/>
</dbReference>
<gene>
    <name evidence="13" type="primary">tetrTII</name>
</gene>
<keyword evidence="2" id="KW-0813">Transport</keyword>
<dbReference type="GO" id="GO:0005886">
    <property type="term" value="C:plasma membrane"/>
    <property type="evidence" value="ECO:0007669"/>
    <property type="project" value="UniProtKB-SubCell"/>
</dbReference>
<name>A0A6H1QC50_9ACTN</name>
<keyword evidence="6" id="KW-0067">ATP-binding</keyword>
<evidence type="ECO:0000256" key="1">
    <source>
        <dbReference type="ARBA" id="ARBA00004651"/>
    </source>
</evidence>
<sequence length="661" mass="70449">MSSSGRGTRSERPTGPLRQETTDFPVRGALHCADVPRPGPVGASLAPPTGPARLLERRPVLLRTLRTRLRPHRRAVVLLALLQLLQILATLALPSLGAAVIDNGVLKADSGYIVQLGLGMLALAVLQIAASMGAVSLSARTAMAMGRDLRSAVFRRVLDFSAREVGEFGTPSLMTRTVNDVQQVQMLALSAFGVVVSAPLMCLGSIALALQQDIPLALLLVVLMVAVGICFGLILGRTDPFYDRMQNYLDRVNGLLRERITGVRVVRAFVRDGHESERFGRTNSELCDVSLHVGRLLATIVPVVLLVLNAFMAAVVWFGAHRIDAGAMRFGALSAFLSYLTLITMSVVMVTFVCLAMPRARVSAERIQQVLTTEPSVTAPPRPVRTAPATGQLELRGAGFRYPGAAEPVLSGIDLSAGPGETVAILGSTGSGKTTLLNLVLRHFDATEGHVRVGGVDVRELDAQTLRRTVGFVPQRAYLFSGTVASNLRFGNPDASDEALWHALDIAQARDFVERLPAGLDAPITQGGTNVSGGQRQRLAIARTLLRRPDVYLFDDCFSALDNATDVALRAALAPEIAGATVLTVAQRVSTVQHAQRIVVLDGGRVAATGTHRELLRTSAAYRDIAQSQLNSSNGDFDAPAQRAASAPTPQEAVHGRGGQL</sequence>
<proteinExistence type="predicted"/>
<evidence type="ECO:0000256" key="10">
    <source>
        <dbReference type="SAM" id="Phobius"/>
    </source>
</evidence>
<dbReference type="CDD" id="cd18548">
    <property type="entry name" value="ABC_6TM_Tm287_like"/>
    <property type="match status" value="1"/>
</dbReference>
<dbReference type="PANTHER" id="PTHR43394">
    <property type="entry name" value="ATP-DEPENDENT PERMEASE MDL1, MITOCHONDRIAL"/>
    <property type="match status" value="1"/>
</dbReference>
<dbReference type="SMART" id="SM00382">
    <property type="entry name" value="AAA"/>
    <property type="match status" value="1"/>
</dbReference>
<feature type="domain" description="ABC transporter" evidence="11">
    <location>
        <begin position="393"/>
        <end position="628"/>
    </location>
</feature>
<dbReference type="FunFam" id="3.40.50.300:FF:000854">
    <property type="entry name" value="Multidrug ABC transporter ATP-binding protein"/>
    <property type="match status" value="1"/>
</dbReference>
<dbReference type="InterPro" id="IPR003439">
    <property type="entry name" value="ABC_transporter-like_ATP-bd"/>
</dbReference>
<feature type="transmembrane region" description="Helical" evidence="10">
    <location>
        <begin position="296"/>
        <end position="320"/>
    </location>
</feature>
<comment type="subcellular location">
    <subcellularLocation>
        <location evidence="1">Cell membrane</location>
        <topology evidence="1">Multi-pass membrane protein</topology>
    </subcellularLocation>
</comment>
<keyword evidence="3" id="KW-1003">Cell membrane</keyword>
<keyword evidence="7 10" id="KW-1133">Transmembrane helix</keyword>
<dbReference type="GO" id="GO:0015421">
    <property type="term" value="F:ABC-type oligopeptide transporter activity"/>
    <property type="evidence" value="ECO:0007669"/>
    <property type="project" value="TreeGrafter"/>
</dbReference>
<dbReference type="GO" id="GO:0016887">
    <property type="term" value="F:ATP hydrolysis activity"/>
    <property type="evidence" value="ECO:0007669"/>
    <property type="project" value="InterPro"/>
</dbReference>
<dbReference type="Gene3D" id="1.20.1560.10">
    <property type="entry name" value="ABC transporter type 1, transmembrane domain"/>
    <property type="match status" value="1"/>
</dbReference>
<protein>
    <submittedName>
        <fullName evidence="13">Putative ABC transporter</fullName>
    </submittedName>
</protein>
<feature type="transmembrane region" description="Helical" evidence="10">
    <location>
        <begin position="216"/>
        <end position="236"/>
    </location>
</feature>
<dbReference type="PROSITE" id="PS50893">
    <property type="entry name" value="ABC_TRANSPORTER_2"/>
    <property type="match status" value="1"/>
</dbReference>
<feature type="transmembrane region" description="Helical" evidence="10">
    <location>
        <begin position="113"/>
        <end position="137"/>
    </location>
</feature>
<dbReference type="InterPro" id="IPR003593">
    <property type="entry name" value="AAA+_ATPase"/>
</dbReference>
<dbReference type="InterPro" id="IPR027417">
    <property type="entry name" value="P-loop_NTPase"/>
</dbReference>
<accession>A0A6H1QC50</accession>
<evidence type="ECO:0000256" key="7">
    <source>
        <dbReference type="ARBA" id="ARBA00022989"/>
    </source>
</evidence>
<dbReference type="GO" id="GO:0005524">
    <property type="term" value="F:ATP binding"/>
    <property type="evidence" value="ECO:0007669"/>
    <property type="project" value="UniProtKB-KW"/>
</dbReference>
<evidence type="ECO:0000256" key="5">
    <source>
        <dbReference type="ARBA" id="ARBA00022741"/>
    </source>
</evidence>
<reference evidence="13" key="1">
    <citation type="submission" date="2019-10" db="EMBL/GenBank/DDBJ databases">
        <authorList>
            <person name="Kang Q."/>
            <person name="Ou Y."/>
            <person name="Sheng Y."/>
        </authorList>
    </citation>
    <scope>NUCLEOTIDE SEQUENCE</scope>
    <source>
        <strain evidence="13">CGMCC 4.1123</strain>
    </source>
</reference>
<feature type="transmembrane region" description="Helical" evidence="10">
    <location>
        <begin position="332"/>
        <end position="356"/>
    </location>
</feature>
<dbReference type="Pfam" id="PF00664">
    <property type="entry name" value="ABC_membrane"/>
    <property type="match status" value="1"/>
</dbReference>
<dbReference type="SUPFAM" id="SSF52540">
    <property type="entry name" value="P-loop containing nucleoside triphosphate hydrolases"/>
    <property type="match status" value="1"/>
</dbReference>
<evidence type="ECO:0000256" key="2">
    <source>
        <dbReference type="ARBA" id="ARBA00022448"/>
    </source>
</evidence>
<dbReference type="InterPro" id="IPR036640">
    <property type="entry name" value="ABC1_TM_sf"/>
</dbReference>
<dbReference type="Gene3D" id="3.40.50.300">
    <property type="entry name" value="P-loop containing nucleotide triphosphate hydrolases"/>
    <property type="match status" value="1"/>
</dbReference>
<evidence type="ECO:0000256" key="6">
    <source>
        <dbReference type="ARBA" id="ARBA00022840"/>
    </source>
</evidence>
<feature type="transmembrane region" description="Helical" evidence="10">
    <location>
        <begin position="186"/>
        <end position="210"/>
    </location>
</feature>
<feature type="region of interest" description="Disordered" evidence="9">
    <location>
        <begin position="632"/>
        <end position="661"/>
    </location>
</feature>
<dbReference type="InterPro" id="IPR017871">
    <property type="entry name" value="ABC_transporter-like_CS"/>
</dbReference>
<evidence type="ECO:0000256" key="4">
    <source>
        <dbReference type="ARBA" id="ARBA00022692"/>
    </source>
</evidence>